<dbReference type="NCBIfam" id="TIGR01808">
    <property type="entry name" value="CM_M_hiGC-arch"/>
    <property type="match status" value="1"/>
</dbReference>
<dbReference type="SMART" id="SM00830">
    <property type="entry name" value="CM_2"/>
    <property type="match status" value="1"/>
</dbReference>
<reference evidence="5" key="1">
    <citation type="journal article" date="2015" name="MBio">
        <title>Genome-Resolved Metagenomic Analysis Reveals Roles for Candidate Phyla and Other Microbial Community Members in Biogeochemical Transformations in Oil Reservoirs.</title>
        <authorList>
            <person name="Hu P."/>
            <person name="Tom L."/>
            <person name="Singh A."/>
            <person name="Thomas B.C."/>
            <person name="Baker B.J."/>
            <person name="Piceno Y.M."/>
            <person name="Andersen G.L."/>
            <person name="Banfield J.F."/>
        </authorList>
    </citation>
    <scope>NUCLEOTIDE SEQUENCE [LARGE SCALE GENOMIC DNA]</scope>
</reference>
<dbReference type="PROSITE" id="PS51168">
    <property type="entry name" value="CHORISMATE_MUT_2"/>
    <property type="match status" value="1"/>
</dbReference>
<dbReference type="GO" id="GO:0009697">
    <property type="term" value="P:salicylic acid biosynthetic process"/>
    <property type="evidence" value="ECO:0007669"/>
    <property type="project" value="TreeGrafter"/>
</dbReference>
<dbReference type="SUPFAM" id="SSF48600">
    <property type="entry name" value="Chorismate mutase II"/>
    <property type="match status" value="1"/>
</dbReference>
<evidence type="ECO:0000259" key="3">
    <source>
        <dbReference type="PROSITE" id="PS51168"/>
    </source>
</evidence>
<dbReference type="InterPro" id="IPR036263">
    <property type="entry name" value="Chorismate_II_sf"/>
</dbReference>
<dbReference type="InterPro" id="IPR010958">
    <property type="entry name" value="Chorismate_mutase_highGC-bac"/>
</dbReference>
<evidence type="ECO:0000256" key="1">
    <source>
        <dbReference type="ARBA" id="ARBA00023235"/>
    </source>
</evidence>
<evidence type="ECO:0000313" key="4">
    <source>
        <dbReference type="EMBL" id="KUK17941.1"/>
    </source>
</evidence>
<dbReference type="InterPro" id="IPR002701">
    <property type="entry name" value="CM_II_prokaryot"/>
</dbReference>
<feature type="coiled-coil region" evidence="2">
    <location>
        <begin position="4"/>
        <end position="38"/>
    </location>
</feature>
<evidence type="ECO:0000256" key="2">
    <source>
        <dbReference type="SAM" id="Coils"/>
    </source>
</evidence>
<evidence type="ECO:0000313" key="5">
    <source>
        <dbReference type="Proteomes" id="UP000053911"/>
    </source>
</evidence>
<protein>
    <submittedName>
        <fullName evidence="4">Chorismate mutase</fullName>
    </submittedName>
</protein>
<dbReference type="InterPro" id="IPR051331">
    <property type="entry name" value="Chorismate_mutase-related"/>
</dbReference>
<dbReference type="EMBL" id="LGFD01000011">
    <property type="protein sequence ID" value="KUK17941.1"/>
    <property type="molecule type" value="Genomic_DNA"/>
</dbReference>
<dbReference type="Pfam" id="PF01817">
    <property type="entry name" value="CM_2"/>
    <property type="match status" value="1"/>
</dbReference>
<dbReference type="AlphaFoldDB" id="A0A101EM60"/>
<dbReference type="GO" id="GO:0004106">
    <property type="term" value="F:chorismate mutase activity"/>
    <property type="evidence" value="ECO:0007669"/>
    <property type="project" value="InterPro"/>
</dbReference>
<dbReference type="GO" id="GO:0046417">
    <property type="term" value="P:chorismate metabolic process"/>
    <property type="evidence" value="ECO:0007669"/>
    <property type="project" value="InterPro"/>
</dbReference>
<keyword evidence="2" id="KW-0175">Coiled coil</keyword>
<dbReference type="InterPro" id="IPR036979">
    <property type="entry name" value="CM_dom_sf"/>
</dbReference>
<feature type="domain" description="Chorismate mutase" evidence="3">
    <location>
        <begin position="1"/>
        <end position="76"/>
    </location>
</feature>
<dbReference type="Proteomes" id="UP000053911">
    <property type="component" value="Unassembled WGS sequence"/>
</dbReference>
<dbReference type="PANTHER" id="PTHR38041">
    <property type="entry name" value="CHORISMATE MUTASE"/>
    <property type="match status" value="1"/>
</dbReference>
<dbReference type="RefSeq" id="WP_283217474.1">
    <property type="nucleotide sequence ID" value="NZ_LGFD01000011.1"/>
</dbReference>
<name>A0A101EM60_9EURY</name>
<dbReference type="Gene3D" id="1.20.59.10">
    <property type="entry name" value="Chorismate mutase"/>
    <property type="match status" value="1"/>
</dbReference>
<accession>A0A101EM60</accession>
<sequence>MERLHKLRKRIDEIDEQITELLEERARIAKEIGEIKKELNLPIRDEKREKEVLKRAGKFKKVFEEIMEVCRNVQGL</sequence>
<organism evidence="4 5">
    <name type="scientific">Thermococcus sibiricus</name>
    <dbReference type="NCBI Taxonomy" id="172049"/>
    <lineage>
        <taxon>Archaea</taxon>
        <taxon>Methanobacteriati</taxon>
        <taxon>Methanobacteriota</taxon>
        <taxon>Thermococci</taxon>
        <taxon>Thermococcales</taxon>
        <taxon>Thermococcaceae</taxon>
        <taxon>Thermococcus</taxon>
    </lineage>
</organism>
<proteinExistence type="predicted"/>
<gene>
    <name evidence="4" type="ORF">XD54_0776</name>
</gene>
<dbReference type="PANTHER" id="PTHR38041:SF1">
    <property type="entry name" value="CHORISMATE MUTASE"/>
    <property type="match status" value="1"/>
</dbReference>
<comment type="caution">
    <text evidence="4">The sequence shown here is derived from an EMBL/GenBank/DDBJ whole genome shotgun (WGS) entry which is preliminary data.</text>
</comment>
<keyword evidence="1" id="KW-0413">Isomerase</keyword>